<dbReference type="AlphaFoldDB" id="A0A852W1Q2"/>
<evidence type="ECO:0000313" key="2">
    <source>
        <dbReference type="EMBL" id="NYG02933.1"/>
    </source>
</evidence>
<feature type="compositionally biased region" description="Gly residues" evidence="1">
    <location>
        <begin position="190"/>
        <end position="260"/>
    </location>
</feature>
<dbReference type="SUPFAM" id="SSF140459">
    <property type="entry name" value="PE/PPE dimer-like"/>
    <property type="match status" value="1"/>
</dbReference>
<name>A0A852W1Q2_PSEA5</name>
<comment type="caution">
    <text evidence="2">The sequence shown here is derived from an EMBL/GenBank/DDBJ whole genome shotgun (WGS) entry which is preliminary data.</text>
</comment>
<dbReference type="Proteomes" id="UP000549695">
    <property type="component" value="Unassembled WGS sequence"/>
</dbReference>
<feature type="compositionally biased region" description="Pro residues" evidence="1">
    <location>
        <begin position="305"/>
        <end position="330"/>
    </location>
</feature>
<dbReference type="Gene3D" id="1.20.1260.20">
    <property type="entry name" value="PPE superfamily"/>
    <property type="match status" value="1"/>
</dbReference>
<dbReference type="RefSeq" id="WP_179761531.1">
    <property type="nucleotide sequence ID" value="NZ_BAAAJZ010000003.1"/>
</dbReference>
<protein>
    <submittedName>
        <fullName evidence="2">Uncharacterized protein YukE</fullName>
    </submittedName>
</protein>
<feature type="compositionally biased region" description="Gly residues" evidence="1">
    <location>
        <begin position="359"/>
        <end position="375"/>
    </location>
</feature>
<feature type="compositionally biased region" description="Gly residues" evidence="1">
    <location>
        <begin position="399"/>
        <end position="416"/>
    </location>
</feature>
<gene>
    <name evidence="2" type="ORF">HDA37_003218</name>
</gene>
<feature type="region of interest" description="Disordered" evidence="1">
    <location>
        <begin position="168"/>
        <end position="426"/>
    </location>
</feature>
<proteinExistence type="predicted"/>
<feature type="compositionally biased region" description="Basic and acidic residues" evidence="1">
    <location>
        <begin position="168"/>
        <end position="179"/>
    </location>
</feature>
<accession>A0A852W1Q2</accession>
<feature type="compositionally biased region" description="Basic and acidic residues" evidence="1">
    <location>
        <begin position="337"/>
        <end position="347"/>
    </location>
</feature>
<dbReference type="EMBL" id="JACCCZ010000001">
    <property type="protein sequence ID" value="NYG02933.1"/>
    <property type="molecule type" value="Genomic_DNA"/>
</dbReference>
<reference evidence="2 3" key="1">
    <citation type="submission" date="2020-07" db="EMBL/GenBank/DDBJ databases">
        <title>Sequencing the genomes of 1000 actinobacteria strains.</title>
        <authorList>
            <person name="Klenk H.-P."/>
        </authorList>
    </citation>
    <scope>NUCLEOTIDE SEQUENCE [LARGE SCALE GENOMIC DNA]</scope>
    <source>
        <strain evidence="2 3">DSM 44749</strain>
    </source>
</reference>
<evidence type="ECO:0000313" key="3">
    <source>
        <dbReference type="Proteomes" id="UP000549695"/>
    </source>
</evidence>
<keyword evidence="3" id="KW-1185">Reference proteome</keyword>
<dbReference type="GeneID" id="98052950"/>
<organism evidence="2 3">
    <name type="scientific">Pseudonocardia alni</name>
    <name type="common">Amycolata alni</name>
    <dbReference type="NCBI Taxonomy" id="33907"/>
    <lineage>
        <taxon>Bacteria</taxon>
        <taxon>Bacillati</taxon>
        <taxon>Actinomycetota</taxon>
        <taxon>Actinomycetes</taxon>
        <taxon>Pseudonocardiales</taxon>
        <taxon>Pseudonocardiaceae</taxon>
        <taxon>Pseudonocardia</taxon>
    </lineage>
</organism>
<dbReference type="InterPro" id="IPR038332">
    <property type="entry name" value="PPE_sf"/>
</dbReference>
<evidence type="ECO:0000256" key="1">
    <source>
        <dbReference type="SAM" id="MobiDB-lite"/>
    </source>
</evidence>
<sequence length="453" mass="44883">MAFHQGFNFAAKSLQEKYAWVVGKPGSTAVADASAALRTADAELRSASDEARKRMAELGISWQGPAAAAAQQSLDGITTSMLCTAPVTANGATQLDAYGQSFDRTQAAIAALDPTPPGIFTSGVRNLHLLASTPLTGLSATVADYVTSLERDQRHSEEADRALQEHLDTASAIDDRFRTVDPASASTSTGAGGPAPGPAGAGGPGPAGVGAGGGAAPLGGSGPGAGAPDQPGGGARPGPDGVGAPGGPGTDGSGFVGSGPGTPDVGRTAGPGGPGTTGDGVADRDRGTGLPGPVDVVAPQHLDPPATPAPDPYRPAAPPGPYPTTTPGPDPLATRVDLGHRFGERTRAQPLLPPSARGPGYGDRLPGGTGSGGGRPYEPFGPGVRTAEAAWSARPGETTGRGGAPGGYGPMAGGAGSRDTRDHRNRYVVPTDEVFDIEIAATDAVLAPEEPHR</sequence>
<feature type="compositionally biased region" description="Gly residues" evidence="1">
    <location>
        <begin position="269"/>
        <end position="278"/>
    </location>
</feature>